<reference evidence="3" key="1">
    <citation type="submission" date="2020-05" db="EMBL/GenBank/DDBJ databases">
        <authorList>
            <person name="Chiriac C."/>
            <person name="Salcher M."/>
            <person name="Ghai R."/>
            <person name="Kavagutti S V."/>
        </authorList>
    </citation>
    <scope>NUCLEOTIDE SEQUENCE</scope>
</reference>
<feature type="transmembrane region" description="Helical" evidence="1">
    <location>
        <begin position="361"/>
        <end position="379"/>
    </location>
</feature>
<dbReference type="GO" id="GO:0006355">
    <property type="term" value="P:regulation of DNA-templated transcription"/>
    <property type="evidence" value="ECO:0007669"/>
    <property type="project" value="InterPro"/>
</dbReference>
<dbReference type="InterPro" id="IPR000551">
    <property type="entry name" value="MerR-type_HTH_dom"/>
</dbReference>
<dbReference type="PROSITE" id="PS50937">
    <property type="entry name" value="HTH_MERR_2"/>
    <property type="match status" value="1"/>
</dbReference>
<dbReference type="AlphaFoldDB" id="A0A6J7DDG5"/>
<dbReference type="GO" id="GO:0003677">
    <property type="term" value="F:DNA binding"/>
    <property type="evidence" value="ECO:0007669"/>
    <property type="project" value="InterPro"/>
</dbReference>
<feature type="transmembrane region" description="Helical" evidence="1">
    <location>
        <begin position="329"/>
        <end position="349"/>
    </location>
</feature>
<evidence type="ECO:0000256" key="1">
    <source>
        <dbReference type="SAM" id="Phobius"/>
    </source>
</evidence>
<dbReference type="EMBL" id="CAFBLQ010000050">
    <property type="protein sequence ID" value="CAB4868697.1"/>
    <property type="molecule type" value="Genomic_DNA"/>
</dbReference>
<keyword evidence="1" id="KW-1133">Transmembrane helix</keyword>
<proteinExistence type="predicted"/>
<sequence length="381" mass="39368">MTMTAKTPAPVTICAGEFAALTGVGRERLRTWERRHGFPEPVRSPGAARRYDVGDVRRVLAVRRAIEQGVPLLEAIDGAEHGDGRQPAGRSVPDLVAALDHAPFAALVVSGPQPLEVVWVNGCLRAVPDGPSAGDDLLRSAPAFAGGAGHAALEALFAGGDGPAWIEHPSWTEHFPVATASVGWCLPQEPGTAPLAALVAIPTRAFDGELPDGDAIERQMSRLRGSLDRVNAWTVAVDDAAGALRENGGVDAASEALRRLAARIGALDAALLPVVDGTLVASPSLKGMLEPSAVDPAAFPEVAGALRDSAVDWLDLPACHAFGVPGEGAAVIVPIVAAGRTLGLLLLVFRREVPLGDAERDLLLGLATTIGFALIGSPVRA</sequence>
<evidence type="ECO:0000259" key="2">
    <source>
        <dbReference type="PROSITE" id="PS50937"/>
    </source>
</evidence>
<keyword evidence="1" id="KW-0812">Transmembrane</keyword>
<accession>A0A6J7DDG5</accession>
<dbReference type="SMART" id="SM00422">
    <property type="entry name" value="HTH_MERR"/>
    <property type="match status" value="1"/>
</dbReference>
<keyword evidence="1" id="KW-0472">Membrane</keyword>
<dbReference type="SUPFAM" id="SSF55781">
    <property type="entry name" value="GAF domain-like"/>
    <property type="match status" value="1"/>
</dbReference>
<organism evidence="3">
    <name type="scientific">freshwater metagenome</name>
    <dbReference type="NCBI Taxonomy" id="449393"/>
    <lineage>
        <taxon>unclassified sequences</taxon>
        <taxon>metagenomes</taxon>
        <taxon>ecological metagenomes</taxon>
    </lineage>
</organism>
<name>A0A6J7DDG5_9ZZZZ</name>
<feature type="domain" description="HTH merR-type" evidence="2">
    <location>
        <begin position="16"/>
        <end position="81"/>
    </location>
</feature>
<gene>
    <name evidence="3" type="ORF">UFOPK3423_00620</name>
</gene>
<evidence type="ECO:0000313" key="3">
    <source>
        <dbReference type="EMBL" id="CAB4868697.1"/>
    </source>
</evidence>
<dbReference type="InterPro" id="IPR009061">
    <property type="entry name" value="DNA-bd_dom_put_sf"/>
</dbReference>
<dbReference type="Gene3D" id="1.10.1660.10">
    <property type="match status" value="1"/>
</dbReference>
<protein>
    <submittedName>
        <fullName evidence="3">Unannotated protein</fullName>
    </submittedName>
</protein>
<dbReference type="SUPFAM" id="SSF46955">
    <property type="entry name" value="Putative DNA-binding domain"/>
    <property type="match status" value="1"/>
</dbReference>
<dbReference type="Pfam" id="PF13411">
    <property type="entry name" value="MerR_1"/>
    <property type="match status" value="1"/>
</dbReference>